<proteinExistence type="predicted"/>
<accession>A0AAW0RA33</accession>
<feature type="compositionally biased region" description="Low complexity" evidence="1">
    <location>
        <begin position="8"/>
        <end position="17"/>
    </location>
</feature>
<comment type="caution">
    <text evidence="2">The sequence shown here is derived from an EMBL/GenBank/DDBJ whole genome shotgun (WGS) entry which is preliminary data.</text>
</comment>
<dbReference type="Proteomes" id="UP001392437">
    <property type="component" value="Unassembled WGS sequence"/>
</dbReference>
<name>A0AAW0RA33_9PEZI</name>
<organism evidence="2 3">
    <name type="scientific">Apiospora kogelbergensis</name>
    <dbReference type="NCBI Taxonomy" id="1337665"/>
    <lineage>
        <taxon>Eukaryota</taxon>
        <taxon>Fungi</taxon>
        <taxon>Dikarya</taxon>
        <taxon>Ascomycota</taxon>
        <taxon>Pezizomycotina</taxon>
        <taxon>Sordariomycetes</taxon>
        <taxon>Xylariomycetidae</taxon>
        <taxon>Amphisphaeriales</taxon>
        <taxon>Apiosporaceae</taxon>
        <taxon>Apiospora</taxon>
    </lineage>
</organism>
<evidence type="ECO:0000313" key="3">
    <source>
        <dbReference type="Proteomes" id="UP001392437"/>
    </source>
</evidence>
<protein>
    <submittedName>
        <fullName evidence="2">Uncharacterized protein</fullName>
    </submittedName>
</protein>
<feature type="region of interest" description="Disordered" evidence="1">
    <location>
        <begin position="1"/>
        <end position="23"/>
    </location>
</feature>
<sequence length="247" mass="27509">MHSTCRHPASSSPPAGGWPQISQASLGHLGKTDEVVELLRHLPYIRDDGETDTPQAAPGTRFVDWARLAARNLDAESARLATDGDEWEHVPAHVVGLAREGRSSFSFNLDTELGVVYWIKCPNQLRGAPRVEPVLDDPADYAPEAELAWRADGPGWAVSDLFEQLRGEFRELNFVPVGPKEVIDDYSNHSGESGDGSTAVLREVYRSHGWPDLDKYKKEDCLEAVRDTLQENYPDLLEEDSDEEDDE</sequence>
<evidence type="ECO:0000256" key="1">
    <source>
        <dbReference type="SAM" id="MobiDB-lite"/>
    </source>
</evidence>
<reference evidence="2 3" key="1">
    <citation type="submission" date="2023-01" db="EMBL/GenBank/DDBJ databases">
        <title>Analysis of 21 Apiospora genomes using comparative genomics revels a genus with tremendous synthesis potential of carbohydrate active enzymes and secondary metabolites.</title>
        <authorList>
            <person name="Sorensen T."/>
        </authorList>
    </citation>
    <scope>NUCLEOTIDE SEQUENCE [LARGE SCALE GENOMIC DNA]</scope>
    <source>
        <strain evidence="2 3">CBS 117206</strain>
    </source>
</reference>
<evidence type="ECO:0000313" key="2">
    <source>
        <dbReference type="EMBL" id="KAK8130665.1"/>
    </source>
</evidence>
<gene>
    <name evidence="2" type="ORF">PG999_003045</name>
</gene>
<keyword evidence="3" id="KW-1185">Reference proteome</keyword>
<dbReference type="AlphaFoldDB" id="A0AAW0RA33"/>
<dbReference type="EMBL" id="JAQQWP010000002">
    <property type="protein sequence ID" value="KAK8130665.1"/>
    <property type="molecule type" value="Genomic_DNA"/>
</dbReference>